<name>A0AAN7SKK8_9COLE</name>
<keyword evidence="3" id="KW-1185">Reference proteome</keyword>
<accession>A0AAN7SKK8</accession>
<reference evidence="3" key="1">
    <citation type="submission" date="2023-01" db="EMBL/GenBank/DDBJ databases">
        <title>Key to firefly adult light organ development and bioluminescence: homeobox transcription factors regulate luciferase expression and transportation to peroxisome.</title>
        <authorList>
            <person name="Fu X."/>
        </authorList>
    </citation>
    <scope>NUCLEOTIDE SEQUENCE [LARGE SCALE GENOMIC DNA]</scope>
</reference>
<evidence type="ECO:0000313" key="3">
    <source>
        <dbReference type="Proteomes" id="UP001353858"/>
    </source>
</evidence>
<evidence type="ECO:0000256" key="1">
    <source>
        <dbReference type="SAM" id="Coils"/>
    </source>
</evidence>
<sequence>MGESKSGNDADCELDNLGKTKSFTNYDNRIVSQSILGVLEDKNKFIALLKKQIQNQKVQLQFYLHKGFGASRIVDMAKDCVPNEAEENLAVNLALVKFCNQTGFKSRIAILHDRMIDMEKKLLKVIENQEDAIQEVFKNCENQNDQSEMFAKILESTCILRSELEAFRTCCNRLIVIEDERNDLVEQVYSIPVSERINYNALLATLHEKTRLECEIMEIKNEQKELLSRLNSVNSVDNHADEKMTKAMKRRGNVEINRLKEANIKLAAKVNALEQDVQSKEIVEDKMEKVIDEYQQFRENAAKQLNELHNKLGDVIEENEKLTNVLSHYKDIEDEVKNLRDKFGDVEGMQKERDNYKIKFEELQTIRDTYAQIVQKPFDTLREADRIIMQQREQLQDMDAQLQTKKDKIVQLNMTVEAKDNEIKELAELVNACCMEPVKEHVVHQSANTEVNTMLKNYKDVGCNFDNKPPSPNLFSQGTNFDRCFLKKSEEKFLRVNELNTKKMYSKPVPVTTLKVHSTNKKGITDTLRAVVESTSPVDGIIQLTNNSTFTVRLTCGAQMESENSTQPNANNVQVKCTNLSNAFKCSTIVMDEFELMKDSSNEVLVPRVPSFHSLPQRKIVERQRQVFVDKCEELTIDSIYPPETRTGCSDITNLDNSEVDVADEDDVSSSNSTADTSFKDRLKRIVDNSLCRQVLDKLFHEEKKET</sequence>
<feature type="coiled-coil region" evidence="1">
    <location>
        <begin position="256"/>
        <end position="429"/>
    </location>
</feature>
<evidence type="ECO:0000313" key="2">
    <source>
        <dbReference type="EMBL" id="KAK4872488.1"/>
    </source>
</evidence>
<comment type="caution">
    <text evidence="2">The sequence shown here is derived from an EMBL/GenBank/DDBJ whole genome shotgun (WGS) entry which is preliminary data.</text>
</comment>
<protein>
    <submittedName>
        <fullName evidence="2">Uncharacterized protein</fullName>
    </submittedName>
</protein>
<dbReference type="EMBL" id="JARPUR010000007">
    <property type="protein sequence ID" value="KAK4872488.1"/>
    <property type="molecule type" value="Genomic_DNA"/>
</dbReference>
<gene>
    <name evidence="2" type="ORF">RN001_014517</name>
</gene>
<organism evidence="2 3">
    <name type="scientific">Aquatica leii</name>
    <dbReference type="NCBI Taxonomy" id="1421715"/>
    <lineage>
        <taxon>Eukaryota</taxon>
        <taxon>Metazoa</taxon>
        <taxon>Ecdysozoa</taxon>
        <taxon>Arthropoda</taxon>
        <taxon>Hexapoda</taxon>
        <taxon>Insecta</taxon>
        <taxon>Pterygota</taxon>
        <taxon>Neoptera</taxon>
        <taxon>Endopterygota</taxon>
        <taxon>Coleoptera</taxon>
        <taxon>Polyphaga</taxon>
        <taxon>Elateriformia</taxon>
        <taxon>Elateroidea</taxon>
        <taxon>Lampyridae</taxon>
        <taxon>Luciolinae</taxon>
        <taxon>Aquatica</taxon>
    </lineage>
</organism>
<dbReference type="AlphaFoldDB" id="A0AAN7SKK8"/>
<proteinExistence type="predicted"/>
<dbReference type="Proteomes" id="UP001353858">
    <property type="component" value="Unassembled WGS sequence"/>
</dbReference>
<keyword evidence="1" id="KW-0175">Coiled coil</keyword>